<keyword evidence="4" id="KW-0540">Nuclease</keyword>
<dbReference type="InterPro" id="IPR003308">
    <property type="entry name" value="Integrase_Zn-bd_dom_N"/>
</dbReference>
<evidence type="ECO:0000259" key="10">
    <source>
        <dbReference type="PROSITE" id="PS50876"/>
    </source>
</evidence>
<keyword evidence="6" id="KW-0255">Endonuclease</keyword>
<organism evidence="13 14">
    <name type="scientific">Haliaeetus albicilla</name>
    <name type="common">White-tailed sea-eagle</name>
    <name type="synonym">Falco albicilla</name>
    <dbReference type="NCBI Taxonomy" id="8969"/>
    <lineage>
        <taxon>Eukaryota</taxon>
        <taxon>Metazoa</taxon>
        <taxon>Chordata</taxon>
        <taxon>Craniata</taxon>
        <taxon>Vertebrata</taxon>
        <taxon>Euteleostomi</taxon>
        <taxon>Archelosauria</taxon>
        <taxon>Archosauria</taxon>
        <taxon>Dinosauria</taxon>
        <taxon>Saurischia</taxon>
        <taxon>Theropoda</taxon>
        <taxon>Coelurosauria</taxon>
        <taxon>Aves</taxon>
        <taxon>Neognathae</taxon>
        <taxon>Neoaves</taxon>
        <taxon>Telluraves</taxon>
        <taxon>Accipitrimorphae</taxon>
        <taxon>Accipitriformes</taxon>
        <taxon>Accipitridae</taxon>
        <taxon>Accipitrinae</taxon>
        <taxon>Haliaeetus</taxon>
    </lineage>
</organism>
<protein>
    <recommendedName>
        <fullName evidence="1">RNA-directed DNA polymerase</fullName>
        <ecNumber evidence="1">2.7.7.49</ecNumber>
    </recommendedName>
</protein>
<dbReference type="GO" id="GO:0035613">
    <property type="term" value="F:RNA stem-loop binding"/>
    <property type="evidence" value="ECO:0007669"/>
    <property type="project" value="TreeGrafter"/>
</dbReference>
<feature type="domain" description="RNase H type-1" evidence="11">
    <location>
        <begin position="1"/>
        <end position="102"/>
    </location>
</feature>
<dbReference type="GO" id="GO:0004523">
    <property type="term" value="F:RNA-DNA hybrid ribonuclease activity"/>
    <property type="evidence" value="ECO:0007669"/>
    <property type="project" value="InterPro"/>
</dbReference>
<evidence type="ECO:0000256" key="1">
    <source>
        <dbReference type="ARBA" id="ARBA00012493"/>
    </source>
</evidence>
<accession>A0A091PV23</accession>
<evidence type="ECO:0000256" key="8">
    <source>
        <dbReference type="ARBA" id="ARBA00022918"/>
    </source>
</evidence>
<dbReference type="Pfam" id="PF00665">
    <property type="entry name" value="rve"/>
    <property type="match status" value="1"/>
</dbReference>
<evidence type="ECO:0000256" key="6">
    <source>
        <dbReference type="ARBA" id="ARBA00022759"/>
    </source>
</evidence>
<keyword evidence="8" id="KW-0695">RNA-directed DNA polymerase</keyword>
<dbReference type="InterPro" id="IPR036397">
    <property type="entry name" value="RNaseH_sf"/>
</dbReference>
<feature type="domain" description="Integrase-type" evidence="10">
    <location>
        <begin position="107"/>
        <end position="148"/>
    </location>
</feature>
<feature type="domain" description="Integrase catalytic" evidence="12">
    <location>
        <begin position="156"/>
        <end position="279"/>
    </location>
</feature>
<dbReference type="PROSITE" id="PS50994">
    <property type="entry name" value="INTEGRASE"/>
    <property type="match status" value="1"/>
</dbReference>
<keyword evidence="7" id="KW-0378">Hydrolase</keyword>
<reference evidence="13 14" key="1">
    <citation type="submission" date="2014-04" db="EMBL/GenBank/DDBJ databases">
        <title>Genome evolution of avian class.</title>
        <authorList>
            <person name="Zhang G."/>
            <person name="Li C."/>
        </authorList>
    </citation>
    <scope>NUCLEOTIDE SEQUENCE [LARGE SCALE GENOMIC DNA]</scope>
    <source>
        <strain evidence="13">BGI_N329</strain>
    </source>
</reference>
<dbReference type="Proteomes" id="UP000054379">
    <property type="component" value="Unassembled WGS sequence"/>
</dbReference>
<dbReference type="GO" id="GO:0008270">
    <property type="term" value="F:zinc ion binding"/>
    <property type="evidence" value="ECO:0007669"/>
    <property type="project" value="UniProtKB-KW"/>
</dbReference>
<proteinExistence type="predicted"/>
<gene>
    <name evidence="13" type="ORF">N329_00926</name>
</gene>
<evidence type="ECO:0000313" key="13">
    <source>
        <dbReference type="EMBL" id="KFQ11787.1"/>
    </source>
</evidence>
<keyword evidence="3" id="KW-0548">Nucleotidyltransferase</keyword>
<dbReference type="Gene3D" id="3.30.420.10">
    <property type="entry name" value="Ribonuclease H-like superfamily/Ribonuclease H"/>
    <property type="match status" value="2"/>
</dbReference>
<dbReference type="Gene3D" id="1.10.10.200">
    <property type="match status" value="1"/>
</dbReference>
<evidence type="ECO:0000256" key="5">
    <source>
        <dbReference type="ARBA" id="ARBA00022723"/>
    </source>
</evidence>
<evidence type="ECO:0000259" key="12">
    <source>
        <dbReference type="PROSITE" id="PS50994"/>
    </source>
</evidence>
<dbReference type="EMBL" id="KK666599">
    <property type="protein sequence ID" value="KFQ11787.1"/>
    <property type="molecule type" value="Genomic_DNA"/>
</dbReference>
<evidence type="ECO:0000259" key="11">
    <source>
        <dbReference type="PROSITE" id="PS50879"/>
    </source>
</evidence>
<feature type="non-terminal residue" evidence="13">
    <location>
        <position position="279"/>
    </location>
</feature>
<dbReference type="PROSITE" id="PS50876">
    <property type="entry name" value="ZF_INTEGRASE"/>
    <property type="match status" value="1"/>
</dbReference>
<keyword evidence="5" id="KW-0479">Metal-binding</keyword>
<keyword evidence="9" id="KW-0863">Zinc-finger</keyword>
<dbReference type="InterPro" id="IPR017856">
    <property type="entry name" value="Integrase-like_N"/>
</dbReference>
<dbReference type="GO" id="GO:0003964">
    <property type="term" value="F:RNA-directed DNA polymerase activity"/>
    <property type="evidence" value="ECO:0007669"/>
    <property type="project" value="UniProtKB-KW"/>
</dbReference>
<dbReference type="InterPro" id="IPR001584">
    <property type="entry name" value="Integrase_cat-core"/>
</dbReference>
<keyword evidence="2" id="KW-0808">Transferase</keyword>
<sequence>EGLVQKVELQAVTEAFKLWLNVSINIICDSLYVVGVVQRMETAILKHYKQEDLYQQFRTLWYLLNDRLHTYFVSHVRSHMNLPGEIAQGNTTVDQLVPHAWTGPSPDKLGQARISHGFFHPSAKVFAKQFGITIGHAKAITQTCSECQLVGTNSPGAVNPRGLNSLQLWRMDVTHVPEFGKLKYVHVSVDCFSAAVWATAQTGETSRHVQRHLRLAFAAHGIPLQIKTDNGPCYIAQTTQKFFSQWGNIVHTMGIPHSPTGQAIVKRMNQILKCQLEKQ</sequence>
<dbReference type="SUPFAM" id="SSF46919">
    <property type="entry name" value="N-terminal Zn binding domain of HIV integrase"/>
    <property type="match status" value="1"/>
</dbReference>
<dbReference type="InterPro" id="IPR012337">
    <property type="entry name" value="RNaseH-like_sf"/>
</dbReference>
<dbReference type="EC" id="2.7.7.49" evidence="1"/>
<dbReference type="AlphaFoldDB" id="A0A091PV23"/>
<keyword evidence="9" id="KW-0862">Zinc</keyword>
<evidence type="ECO:0000256" key="7">
    <source>
        <dbReference type="ARBA" id="ARBA00022801"/>
    </source>
</evidence>
<dbReference type="Pfam" id="PF02022">
    <property type="entry name" value="Integrase_Zn"/>
    <property type="match status" value="1"/>
</dbReference>
<evidence type="ECO:0000256" key="3">
    <source>
        <dbReference type="ARBA" id="ARBA00022695"/>
    </source>
</evidence>
<dbReference type="PANTHER" id="PTHR41694">
    <property type="entry name" value="ENDOGENOUS RETROVIRUS GROUP K MEMBER POL PROTEIN"/>
    <property type="match status" value="1"/>
</dbReference>
<evidence type="ECO:0000256" key="9">
    <source>
        <dbReference type="PROSITE-ProRule" id="PRU00450"/>
    </source>
</evidence>
<evidence type="ECO:0000256" key="4">
    <source>
        <dbReference type="ARBA" id="ARBA00022722"/>
    </source>
</evidence>
<dbReference type="PANTHER" id="PTHR41694:SF3">
    <property type="entry name" value="RNA-DIRECTED DNA POLYMERASE-RELATED"/>
    <property type="match status" value="1"/>
</dbReference>
<evidence type="ECO:0000256" key="2">
    <source>
        <dbReference type="ARBA" id="ARBA00022679"/>
    </source>
</evidence>
<dbReference type="SUPFAM" id="SSF53098">
    <property type="entry name" value="Ribonuclease H-like"/>
    <property type="match status" value="2"/>
</dbReference>
<name>A0A091PV23_HALAL</name>
<dbReference type="GO" id="GO:0015074">
    <property type="term" value="P:DNA integration"/>
    <property type="evidence" value="ECO:0007669"/>
    <property type="project" value="InterPro"/>
</dbReference>
<dbReference type="PROSITE" id="PS50879">
    <property type="entry name" value="RNASE_H_1"/>
    <property type="match status" value="1"/>
</dbReference>
<evidence type="ECO:0000313" key="14">
    <source>
        <dbReference type="Proteomes" id="UP000054379"/>
    </source>
</evidence>
<feature type="non-terminal residue" evidence="13">
    <location>
        <position position="1"/>
    </location>
</feature>
<dbReference type="InterPro" id="IPR002156">
    <property type="entry name" value="RNaseH_domain"/>
</dbReference>
<dbReference type="Pfam" id="PF00075">
    <property type="entry name" value="RNase_H"/>
    <property type="match status" value="1"/>
</dbReference>